<comment type="caution">
    <text evidence="5">The sequence shown here is derived from an EMBL/GenBank/DDBJ whole genome shotgun (WGS) entry which is preliminary data.</text>
</comment>
<evidence type="ECO:0000313" key="6">
    <source>
        <dbReference type="Proteomes" id="UP000786183"/>
    </source>
</evidence>
<dbReference type="NCBIfam" id="TIGR00749">
    <property type="entry name" value="glk"/>
    <property type="match status" value="1"/>
</dbReference>
<dbReference type="InterPro" id="IPR003836">
    <property type="entry name" value="Glucokinase"/>
</dbReference>
<evidence type="ECO:0000256" key="3">
    <source>
        <dbReference type="HAMAP-Rule" id="MF_00524"/>
    </source>
</evidence>
<keyword evidence="3" id="KW-0963">Cytoplasm</keyword>
<accession>A0ABS7WS19</accession>
<dbReference type="RefSeq" id="WP_172229628.1">
    <property type="nucleotide sequence ID" value="NZ_CP035946.1"/>
</dbReference>
<protein>
    <recommendedName>
        <fullName evidence="3">Glucokinase</fullName>
        <ecNumber evidence="3">2.7.1.2</ecNumber>
    </recommendedName>
    <alternativeName>
        <fullName evidence="3">Glucose kinase</fullName>
    </alternativeName>
</protein>
<comment type="similarity">
    <text evidence="3 4">Belongs to the bacterial glucokinase family.</text>
</comment>
<dbReference type="PANTHER" id="PTHR47690:SF1">
    <property type="entry name" value="GLUCOKINASE"/>
    <property type="match status" value="1"/>
</dbReference>
<dbReference type="EMBL" id="JACGBB010000005">
    <property type="protein sequence ID" value="MBZ7987127.1"/>
    <property type="molecule type" value="Genomic_DNA"/>
</dbReference>
<organism evidence="5 6">
    <name type="scientific">Campylobacter canadensis</name>
    <dbReference type="NCBI Taxonomy" id="449520"/>
    <lineage>
        <taxon>Bacteria</taxon>
        <taxon>Pseudomonadati</taxon>
        <taxon>Campylobacterota</taxon>
        <taxon>Epsilonproteobacteria</taxon>
        <taxon>Campylobacterales</taxon>
        <taxon>Campylobacteraceae</taxon>
        <taxon>Campylobacter</taxon>
    </lineage>
</organism>
<keyword evidence="1 3" id="KW-0808">Transferase</keyword>
<dbReference type="Gene3D" id="3.30.420.40">
    <property type="match status" value="1"/>
</dbReference>
<dbReference type="Pfam" id="PF02685">
    <property type="entry name" value="Glucokinase"/>
    <property type="match status" value="1"/>
</dbReference>
<keyword evidence="2 3" id="KW-0418">Kinase</keyword>
<keyword evidence="3" id="KW-0067">ATP-binding</keyword>
<reference evidence="5 6" key="1">
    <citation type="submission" date="2020-07" db="EMBL/GenBank/DDBJ databases">
        <title>Transfer of Campylobacter canadensis to the novel genus Avispirillum gen. nov., that also includes two novel species recovered from migratory waterfowl: Avispirillum anseris sp. nov. and Avispirillum brantae sp. nov.</title>
        <authorList>
            <person name="Miller W.G."/>
            <person name="Chapman M.H."/>
            <person name="Yee E."/>
            <person name="Inglis G.D."/>
        </authorList>
    </citation>
    <scope>NUCLEOTIDE SEQUENCE [LARGE SCALE GENOMIC DNA]</scope>
    <source>
        <strain evidence="5 6">L283</strain>
    </source>
</reference>
<dbReference type="SUPFAM" id="SSF53067">
    <property type="entry name" value="Actin-like ATPase domain"/>
    <property type="match status" value="1"/>
</dbReference>
<evidence type="ECO:0000256" key="1">
    <source>
        <dbReference type="ARBA" id="ARBA00022679"/>
    </source>
</evidence>
<evidence type="ECO:0000313" key="5">
    <source>
        <dbReference type="EMBL" id="MBZ7987127.1"/>
    </source>
</evidence>
<gene>
    <name evidence="3" type="primary">glk</name>
    <name evidence="5" type="ORF">AVCANL283_03225</name>
</gene>
<dbReference type="Proteomes" id="UP000786183">
    <property type="component" value="Unassembled WGS sequence"/>
</dbReference>
<dbReference type="EC" id="2.7.1.2" evidence="3"/>
<sequence length="310" mass="34241">MKKLLADIGGTNARFALLNEDGELENIKVLQCADYKHIKDAVKAYLNSMPCPKNAAFAMACPITGDYIKFSNNNWEFSQSELKRELGFDNLILLNDFKAQALALYKIDKTKLLKIGGAEVCKDSPKALIGPGTGLGVSVLIPQKHGAKAYATEGGHVSFCPFNEVEQQIFDYAKQKFKKDFHHISAERFLCGSGIELIYEALTKQKRSNKEIVSNVNNCPNCHQTLEIFCQMLGTIASNLALSIGAKGGVYICGGIIPKNLEFFTNSAFRQRFEDKGRMSNYLKQIPTFVVLETYSGIVGAAVALEMEEI</sequence>
<comment type="subcellular location">
    <subcellularLocation>
        <location evidence="3">Cytoplasm</location>
    </subcellularLocation>
</comment>
<evidence type="ECO:0000256" key="2">
    <source>
        <dbReference type="ARBA" id="ARBA00022777"/>
    </source>
</evidence>
<dbReference type="NCBIfam" id="NF001416">
    <property type="entry name" value="PRK00292.1-3"/>
    <property type="match status" value="1"/>
</dbReference>
<dbReference type="Gene3D" id="3.40.367.20">
    <property type="match status" value="1"/>
</dbReference>
<keyword evidence="3" id="KW-0324">Glycolysis</keyword>
<dbReference type="InterPro" id="IPR050201">
    <property type="entry name" value="Bacterial_glucokinase"/>
</dbReference>
<dbReference type="PANTHER" id="PTHR47690">
    <property type="entry name" value="GLUCOKINASE"/>
    <property type="match status" value="1"/>
</dbReference>
<name>A0ABS7WS19_9BACT</name>
<dbReference type="CDD" id="cd24008">
    <property type="entry name" value="ASKHA_NBD_GLK"/>
    <property type="match status" value="1"/>
</dbReference>
<feature type="binding site" evidence="3">
    <location>
        <begin position="6"/>
        <end position="11"/>
    </location>
    <ligand>
        <name>ATP</name>
        <dbReference type="ChEBI" id="CHEBI:30616"/>
    </ligand>
</feature>
<dbReference type="InterPro" id="IPR043129">
    <property type="entry name" value="ATPase_NBD"/>
</dbReference>
<proteinExistence type="inferred from homology"/>
<dbReference type="GO" id="GO:0004340">
    <property type="term" value="F:glucokinase activity"/>
    <property type="evidence" value="ECO:0007669"/>
    <property type="project" value="UniProtKB-EC"/>
</dbReference>
<dbReference type="HAMAP" id="MF_00524">
    <property type="entry name" value="Glucokinase"/>
    <property type="match status" value="1"/>
</dbReference>
<keyword evidence="3" id="KW-0547">Nucleotide-binding</keyword>
<evidence type="ECO:0000256" key="4">
    <source>
        <dbReference type="RuleBase" id="RU004046"/>
    </source>
</evidence>
<keyword evidence="6" id="KW-1185">Reference proteome</keyword>
<comment type="catalytic activity">
    <reaction evidence="3">
        <text>D-glucose + ATP = D-glucose 6-phosphate + ADP + H(+)</text>
        <dbReference type="Rhea" id="RHEA:17825"/>
        <dbReference type="ChEBI" id="CHEBI:4167"/>
        <dbReference type="ChEBI" id="CHEBI:15378"/>
        <dbReference type="ChEBI" id="CHEBI:30616"/>
        <dbReference type="ChEBI" id="CHEBI:61548"/>
        <dbReference type="ChEBI" id="CHEBI:456216"/>
        <dbReference type="EC" id="2.7.1.2"/>
    </reaction>
</comment>